<dbReference type="CDD" id="cd11555">
    <property type="entry name" value="SLC-NCS1sbd_u1"/>
    <property type="match status" value="1"/>
</dbReference>
<feature type="transmembrane region" description="Helical" evidence="6">
    <location>
        <begin position="357"/>
        <end position="380"/>
    </location>
</feature>
<protein>
    <submittedName>
        <fullName evidence="7">Allantoin permease</fullName>
    </submittedName>
</protein>
<dbReference type="PANTHER" id="PTHR30618">
    <property type="entry name" value="NCS1 FAMILY PURINE/PYRIMIDINE TRANSPORTER"/>
    <property type="match status" value="1"/>
</dbReference>
<feature type="transmembrane region" description="Helical" evidence="6">
    <location>
        <begin position="150"/>
        <end position="173"/>
    </location>
</feature>
<organism evidence="7 8">
    <name type="scientific">Stutzerimonas stutzeri</name>
    <name type="common">Pseudomonas stutzeri</name>
    <dbReference type="NCBI Taxonomy" id="316"/>
    <lineage>
        <taxon>Bacteria</taxon>
        <taxon>Pseudomonadati</taxon>
        <taxon>Pseudomonadota</taxon>
        <taxon>Gammaproteobacteria</taxon>
        <taxon>Pseudomonadales</taxon>
        <taxon>Pseudomonadaceae</taxon>
        <taxon>Stutzerimonas</taxon>
    </lineage>
</organism>
<dbReference type="EMBL" id="CP015641">
    <property type="protein sequence ID" value="ANF24363.1"/>
    <property type="molecule type" value="Genomic_DNA"/>
</dbReference>
<dbReference type="GO" id="GO:0005886">
    <property type="term" value="C:plasma membrane"/>
    <property type="evidence" value="ECO:0007669"/>
    <property type="project" value="TreeGrafter"/>
</dbReference>
<dbReference type="InterPro" id="IPR001248">
    <property type="entry name" value="Pur-cyt_permease"/>
</dbReference>
<accession>A0A172WLN0</accession>
<comment type="subcellular location">
    <subcellularLocation>
        <location evidence="1">Membrane</location>
        <topology evidence="1">Multi-pass membrane protein</topology>
    </subcellularLocation>
</comment>
<name>A0A172WLN0_STUST</name>
<evidence type="ECO:0000313" key="8">
    <source>
        <dbReference type="Proteomes" id="UP000077787"/>
    </source>
</evidence>
<dbReference type="OrthoDB" id="9780088at2"/>
<evidence type="ECO:0000256" key="6">
    <source>
        <dbReference type="SAM" id="Phobius"/>
    </source>
</evidence>
<evidence type="ECO:0000256" key="1">
    <source>
        <dbReference type="ARBA" id="ARBA00004141"/>
    </source>
</evidence>
<feature type="transmembrane region" description="Helical" evidence="6">
    <location>
        <begin position="271"/>
        <end position="296"/>
    </location>
</feature>
<dbReference type="PANTHER" id="PTHR30618:SF6">
    <property type="entry name" value="NCS1 FAMILY NUCLEOBASE:CATION SYMPORTER-1"/>
    <property type="match status" value="1"/>
</dbReference>
<comment type="similarity">
    <text evidence="2">Belongs to the purine-cytosine permease (2.A.39) family.</text>
</comment>
<feature type="transmembrane region" description="Helical" evidence="6">
    <location>
        <begin position="386"/>
        <end position="404"/>
    </location>
</feature>
<feature type="transmembrane region" description="Helical" evidence="6">
    <location>
        <begin position="433"/>
        <end position="452"/>
    </location>
</feature>
<dbReference type="InterPro" id="IPR045225">
    <property type="entry name" value="Uracil/uridine/allantoin_perm"/>
</dbReference>
<keyword evidence="5 6" id="KW-0472">Membrane</keyword>
<evidence type="ECO:0000256" key="2">
    <source>
        <dbReference type="ARBA" id="ARBA00008974"/>
    </source>
</evidence>
<dbReference type="Pfam" id="PF02133">
    <property type="entry name" value="Transp_cyt_pur"/>
    <property type="match status" value="1"/>
</dbReference>
<keyword evidence="4 6" id="KW-1133">Transmembrane helix</keyword>
<feature type="transmembrane region" description="Helical" evidence="6">
    <location>
        <begin position="316"/>
        <end position="336"/>
    </location>
</feature>
<feature type="transmembrane region" description="Helical" evidence="6">
    <location>
        <begin position="458"/>
        <end position="475"/>
    </location>
</feature>
<gene>
    <name evidence="7" type="ORF">PS273GM_03985</name>
</gene>
<evidence type="ECO:0000256" key="5">
    <source>
        <dbReference type="ARBA" id="ARBA00023136"/>
    </source>
</evidence>
<feature type="transmembrane region" description="Helical" evidence="6">
    <location>
        <begin position="56"/>
        <end position="81"/>
    </location>
</feature>
<evidence type="ECO:0000256" key="3">
    <source>
        <dbReference type="ARBA" id="ARBA00022692"/>
    </source>
</evidence>
<proteinExistence type="inferred from homology"/>
<dbReference type="Gene3D" id="1.10.4160.10">
    <property type="entry name" value="Hydantoin permease"/>
    <property type="match status" value="1"/>
</dbReference>
<dbReference type="AlphaFoldDB" id="A0A172WLN0"/>
<dbReference type="RefSeq" id="WP_064480655.1">
    <property type="nucleotide sequence ID" value="NZ_CP015641.1"/>
</dbReference>
<keyword evidence="3 6" id="KW-0812">Transmembrane</keyword>
<dbReference type="GO" id="GO:0015205">
    <property type="term" value="F:nucleobase transmembrane transporter activity"/>
    <property type="evidence" value="ECO:0007669"/>
    <property type="project" value="TreeGrafter"/>
</dbReference>
<evidence type="ECO:0000256" key="4">
    <source>
        <dbReference type="ARBA" id="ARBA00022989"/>
    </source>
</evidence>
<dbReference type="Proteomes" id="UP000077787">
    <property type="component" value="Chromosome"/>
</dbReference>
<evidence type="ECO:0000313" key="7">
    <source>
        <dbReference type="EMBL" id="ANF24363.1"/>
    </source>
</evidence>
<feature type="transmembrane region" description="Helical" evidence="6">
    <location>
        <begin position="185"/>
        <end position="206"/>
    </location>
</feature>
<reference evidence="7 8" key="1">
    <citation type="submission" date="2016-05" db="EMBL/GenBank/DDBJ databases">
        <title>Genome sequence of Pseudomonas stutzeri 273 and identification of the exopolysaccharide biosynthesis locus.</title>
        <authorList>
            <person name="Wu S."/>
            <person name="Sun C."/>
        </authorList>
    </citation>
    <scope>NUCLEOTIDE SEQUENCE [LARGE SCALE GENOMIC DNA]</scope>
    <source>
        <strain evidence="7 8">273</strain>
    </source>
</reference>
<feature type="transmembrane region" description="Helical" evidence="6">
    <location>
        <begin position="226"/>
        <end position="250"/>
    </location>
</feature>
<feature type="transmembrane region" description="Helical" evidence="6">
    <location>
        <begin position="112"/>
        <end position="138"/>
    </location>
</feature>
<sequence>MNHDDFRIKQIDPTLYNEDLAPLAPAKRKWGWFEIFNVWSNDIQSLFGYTLAATLFISYGLNGWAVLAGIVLAGFIVMGLVQLTGKPSVKYGIPFPVMARASMGVRGANFPAVVRGIVAIFWYGVQTYFASTAVALLIRTLAGPGSEATLLGLTAIDWIAYVIVCIFQVALFIRGVDWVTRFLNWAGPLVYLVMIAMMIAICYKAGPSLAGALGTIFSGTGSYAGGPIAAIAAFAAVVGTMVAYFAAVVINYGDFARFVKSERQMRIGNFLGLPVSLAIFSLIALVITAGTVVVFGETLTNPTDIVARIDNVGLTLIAAITFFAATVGINLVANFIPPAYDIANLAPAHISARTGGFITAAIAFFIGALWVSFISAVGIAAFVDTLGAVLAPLYGIIVADYYLVRRQRLDVQQLFCAEPGSTYYFNAGWNRKAVIAFGVSSIFSVASVWTPGLESLSGFAWLLGALFGAVVHYLLMRKQIVPAVATPPLTTQA</sequence>